<feature type="region of interest" description="Disordered" evidence="1">
    <location>
        <begin position="77"/>
        <end position="98"/>
    </location>
</feature>
<dbReference type="AlphaFoldDB" id="A0A1B0GT55"/>
<reference evidence="2 4" key="1">
    <citation type="journal article" date="2009" name="PLoS Biol.">
        <title>Lineage-specific biology revealed by a finished genome assembly of the mouse.</title>
        <authorList>
            <consortium name="Mouse Genome Sequencing Consortium"/>
            <person name="Church D.M."/>
            <person name="Goodstadt L."/>
            <person name="Hillier L.W."/>
            <person name="Zody M.C."/>
            <person name="Goldstein S."/>
            <person name="She X."/>
            <person name="Bult C.J."/>
            <person name="Agarwala R."/>
            <person name="Cherry J.L."/>
            <person name="DiCuccio M."/>
            <person name="Hlavina W."/>
            <person name="Kapustin Y."/>
            <person name="Meric P."/>
            <person name="Maglott D."/>
            <person name="Birtle Z."/>
            <person name="Marques A.C."/>
            <person name="Graves T."/>
            <person name="Zhou S."/>
            <person name="Teague B."/>
            <person name="Potamousis K."/>
            <person name="Churas C."/>
            <person name="Place M."/>
            <person name="Herschleb J."/>
            <person name="Runnheim R."/>
            <person name="Forrest D."/>
            <person name="Amos-Landgraf J."/>
            <person name="Schwartz D.C."/>
            <person name="Cheng Z."/>
            <person name="Lindblad-Toh K."/>
            <person name="Eichler E.E."/>
            <person name="Ponting C.P."/>
        </authorList>
    </citation>
    <scope>NUCLEOTIDE SEQUENCE [LARGE SCALE GENOMIC DNA]</scope>
    <source>
        <strain evidence="2 4">C57BL/6J</strain>
    </source>
</reference>
<dbReference type="ExpressionAtlas" id="A0A1B0GT55">
    <property type="expression patterns" value="baseline and differential"/>
</dbReference>
<proteinExistence type="evidence at protein level"/>
<organism evidence="2 4">
    <name type="scientific">Mus musculus</name>
    <name type="common">Mouse</name>
    <dbReference type="NCBI Taxonomy" id="10090"/>
    <lineage>
        <taxon>Eukaryota</taxon>
        <taxon>Metazoa</taxon>
        <taxon>Chordata</taxon>
        <taxon>Craniata</taxon>
        <taxon>Vertebrata</taxon>
        <taxon>Euteleostomi</taxon>
        <taxon>Mammalia</taxon>
        <taxon>Eutheria</taxon>
        <taxon>Euarchontoglires</taxon>
        <taxon>Glires</taxon>
        <taxon>Rodentia</taxon>
        <taxon>Myomorpha</taxon>
        <taxon>Muroidea</taxon>
        <taxon>Muridae</taxon>
        <taxon>Murinae</taxon>
        <taxon>Mus</taxon>
        <taxon>Mus</taxon>
    </lineage>
</organism>
<accession>A0A1B0GT55</accession>
<evidence type="ECO:0000313" key="2">
    <source>
        <dbReference type="Ensembl" id="ENSMUSP00000148206.2"/>
    </source>
</evidence>
<keyword evidence="4" id="KW-1185">Reference proteome</keyword>
<dbReference type="Bgee" id="ENSMUSG00000025147">
    <property type="expression patterns" value="Expressed in hindlimb stylopod muscle and 226 other cell types or tissues"/>
</dbReference>
<evidence type="ECO:0000313" key="4">
    <source>
        <dbReference type="Proteomes" id="UP000000589"/>
    </source>
</evidence>
<dbReference type="Proteomes" id="UP000000589">
    <property type="component" value="Chromosome 7"/>
</dbReference>
<dbReference type="Ensembl" id="ENSMUST00000210684.2">
    <property type="protein sequence ID" value="ENSMUSP00000148206.2"/>
    <property type="gene ID" value="ENSMUSG00000025147.8"/>
</dbReference>
<dbReference type="ProteomicsDB" id="310139"/>
<feature type="region of interest" description="Disordered" evidence="1">
    <location>
        <begin position="1"/>
        <end position="23"/>
    </location>
</feature>
<dbReference type="MGI" id="MGI:1919891">
    <property type="gene designation" value="Mob2"/>
</dbReference>
<dbReference type="AGR" id="MGI:1919891"/>
<sequence length="98" mass="11165">MDWLMGKSKAKPNGKKPAAEEKKVYLEPEHTKSRITDFEFKELQQHFFTTSTCSIAQSQNFAQERRVRQWLCATHNTTGMMSGGRRSSALPPSMLTLS</sequence>
<protein>
    <submittedName>
        <fullName evidence="2">MOB kinase activator 2</fullName>
    </submittedName>
</protein>
<dbReference type="VEuPathDB" id="HostDB:ENSMUSG00000025147"/>
<reference evidence="2" key="4">
    <citation type="submission" date="2025-09" db="UniProtKB">
        <authorList>
            <consortium name="Ensembl"/>
        </authorList>
    </citation>
    <scope>IDENTIFICATION</scope>
    <source>
        <strain evidence="2">C57BL/6J</strain>
    </source>
</reference>
<evidence type="ECO:0007829" key="6">
    <source>
        <dbReference type="ProteomicsDB" id="A0A1B0GT55"/>
    </source>
</evidence>
<evidence type="ECO:0007829" key="5">
    <source>
        <dbReference type="PeptideAtlas" id="A0A1B0GT55"/>
    </source>
</evidence>
<reference evidence="2" key="3">
    <citation type="submission" date="2025-08" db="UniProtKB">
        <authorList>
            <consortium name="Ensembl"/>
        </authorList>
    </citation>
    <scope>IDENTIFICATION</scope>
    <source>
        <strain evidence="2">C57BL/6J</strain>
    </source>
</reference>
<dbReference type="GeneTree" id="ENSGT01120000271909"/>
<reference evidence="2 4" key="2">
    <citation type="journal article" date="2011" name="PLoS Biol.">
        <title>Modernizing reference genome assemblies.</title>
        <authorList>
            <person name="Church D.M."/>
            <person name="Schneider V.A."/>
            <person name="Graves T."/>
            <person name="Auger K."/>
            <person name="Cunningham F."/>
            <person name="Bouk N."/>
            <person name="Chen H.C."/>
            <person name="Agarwala R."/>
            <person name="McLaren W.M."/>
            <person name="Ritchie G.R."/>
            <person name="Albracht D."/>
            <person name="Kremitzki M."/>
            <person name="Rock S."/>
            <person name="Kotkiewicz H."/>
            <person name="Kremitzki C."/>
            <person name="Wollam A."/>
            <person name="Trani L."/>
            <person name="Fulton L."/>
            <person name="Fulton R."/>
            <person name="Matthews L."/>
            <person name="Whitehead S."/>
            <person name="Chow W."/>
            <person name="Torrance J."/>
            <person name="Dunn M."/>
            <person name="Harden G."/>
            <person name="Threadgold G."/>
            <person name="Wood J."/>
            <person name="Collins J."/>
            <person name="Heath P."/>
            <person name="Griffiths G."/>
            <person name="Pelan S."/>
            <person name="Grafham D."/>
            <person name="Eichler E.E."/>
            <person name="Weinstock G."/>
            <person name="Mardis E.R."/>
            <person name="Wilson R.K."/>
            <person name="Howe K."/>
            <person name="Flicek P."/>
            <person name="Hubbard T."/>
        </authorList>
    </citation>
    <scope>NUCLEOTIDE SEQUENCE [LARGE SCALE GENOMIC DNA]</scope>
    <source>
        <strain evidence="2 4">C57BL/6J</strain>
    </source>
</reference>
<name>A0A1B0GT55_MOUSE</name>
<evidence type="ECO:0000256" key="1">
    <source>
        <dbReference type="SAM" id="MobiDB-lite"/>
    </source>
</evidence>
<evidence type="ECO:0000313" key="3">
    <source>
        <dbReference type="MGI" id="MGI:1919891"/>
    </source>
</evidence>
<gene>
    <name evidence="2 3" type="primary">Mob2</name>
</gene>
<dbReference type="Antibodypedia" id="22879">
    <property type="antibodies" value="152 antibodies from 27 providers"/>
</dbReference>
<keyword evidence="5 6" id="KW-1267">Proteomics identification</keyword>